<dbReference type="Proteomes" id="UP000250088">
    <property type="component" value="Chromosome"/>
</dbReference>
<proteinExistence type="predicted"/>
<evidence type="ECO:0000256" key="5">
    <source>
        <dbReference type="SAM" id="Phobius"/>
    </source>
</evidence>
<keyword evidence="7" id="KW-1185">Reference proteome</keyword>
<reference evidence="7" key="1">
    <citation type="submission" date="2017-02" db="EMBL/GenBank/DDBJ databases">
        <title>Natronthermophilus aegyptiacus gen. nov.,sp. nov., an aerobic, extremely halophilic alkalithermophilic archaeon isolated from the athalassohaline Wadi An Natrun, Egypt.</title>
        <authorList>
            <person name="Zhao B."/>
        </authorList>
    </citation>
    <scope>NUCLEOTIDE SEQUENCE [LARGE SCALE GENOMIC DNA]</scope>
    <source>
        <strain evidence="7">JW/NM-HA 15</strain>
    </source>
</reference>
<evidence type="ECO:0008006" key="8">
    <source>
        <dbReference type="Google" id="ProtNLM"/>
    </source>
</evidence>
<dbReference type="KEGG" id="naj:B1756_16970"/>
<keyword evidence="2 5" id="KW-0812">Transmembrane</keyword>
<evidence type="ECO:0000256" key="4">
    <source>
        <dbReference type="ARBA" id="ARBA00023136"/>
    </source>
</evidence>
<evidence type="ECO:0000313" key="7">
    <source>
        <dbReference type="Proteomes" id="UP000250088"/>
    </source>
</evidence>
<keyword evidence="3 5" id="KW-1133">Transmembrane helix</keyword>
<dbReference type="InterPro" id="IPR019109">
    <property type="entry name" value="MamF_MmsF"/>
</dbReference>
<organism evidence="6 7">
    <name type="scientific">Natrarchaeobaculum aegyptiacum</name>
    <dbReference type="NCBI Taxonomy" id="745377"/>
    <lineage>
        <taxon>Archaea</taxon>
        <taxon>Methanobacteriati</taxon>
        <taxon>Methanobacteriota</taxon>
        <taxon>Stenosarchaea group</taxon>
        <taxon>Halobacteria</taxon>
        <taxon>Halobacteriales</taxon>
        <taxon>Natrialbaceae</taxon>
        <taxon>Natrarchaeobaculum</taxon>
    </lineage>
</organism>
<keyword evidence="4 5" id="KW-0472">Membrane</keyword>
<dbReference type="PANTHER" id="PTHR36460">
    <property type="entry name" value="UPF0132 DOMAIN PROTEIN (AFU_ORTHOLOGUE AFUA_3G10255)"/>
    <property type="match status" value="1"/>
</dbReference>
<dbReference type="EMBL" id="CP019893">
    <property type="protein sequence ID" value="ARS91250.1"/>
    <property type="molecule type" value="Genomic_DNA"/>
</dbReference>
<evidence type="ECO:0000256" key="1">
    <source>
        <dbReference type="ARBA" id="ARBA00004141"/>
    </source>
</evidence>
<protein>
    <recommendedName>
        <fullName evidence="8">DUF4870 domain-containing protein</fullName>
    </recommendedName>
</protein>
<accession>A0A2Z2HVL5</accession>
<dbReference type="GO" id="GO:0016020">
    <property type="term" value="C:membrane"/>
    <property type="evidence" value="ECO:0007669"/>
    <property type="project" value="UniProtKB-SubCell"/>
</dbReference>
<sequence>MIALIAYLFSPLTGVLVYFLEQDNEFARYHGAQSVVFGLSVIGLYVALTVVMLVLGVVAGAIPVLGVALEMLLWLVSLLVSLVLWLGVFLAWLFLVFKAYQGDVVHIPVVTPVAQKYLL</sequence>
<feature type="transmembrane region" description="Helical" evidence="5">
    <location>
        <begin position="72"/>
        <end position="95"/>
    </location>
</feature>
<dbReference type="Pfam" id="PF09685">
    <property type="entry name" value="MamF_MmsF"/>
    <property type="match status" value="1"/>
</dbReference>
<comment type="subcellular location">
    <subcellularLocation>
        <location evidence="1">Membrane</location>
        <topology evidence="1">Multi-pass membrane protein</topology>
    </subcellularLocation>
</comment>
<dbReference type="AlphaFoldDB" id="A0A2Z2HVL5"/>
<name>A0A2Z2HVL5_9EURY</name>
<evidence type="ECO:0000256" key="3">
    <source>
        <dbReference type="ARBA" id="ARBA00022989"/>
    </source>
</evidence>
<gene>
    <name evidence="6" type="ORF">B1756_16970</name>
</gene>
<dbReference type="PANTHER" id="PTHR36460:SF1">
    <property type="entry name" value="UPF0132 DOMAIN PROTEIN (AFU_ORTHOLOGUE AFUA_3G10255)"/>
    <property type="match status" value="1"/>
</dbReference>
<feature type="transmembrane region" description="Helical" evidence="5">
    <location>
        <begin position="35"/>
        <end position="65"/>
    </location>
</feature>
<evidence type="ECO:0000256" key="2">
    <source>
        <dbReference type="ARBA" id="ARBA00022692"/>
    </source>
</evidence>
<evidence type="ECO:0000313" key="6">
    <source>
        <dbReference type="EMBL" id="ARS91250.1"/>
    </source>
</evidence>